<comment type="caution">
    <text evidence="1">The sequence shown here is derived from an EMBL/GenBank/DDBJ whole genome shotgun (WGS) entry which is preliminary data.</text>
</comment>
<evidence type="ECO:0000313" key="1">
    <source>
        <dbReference type="EMBL" id="KAK3081553.1"/>
    </source>
</evidence>
<proteinExistence type="predicted"/>
<evidence type="ECO:0000313" key="2">
    <source>
        <dbReference type="Proteomes" id="UP001186974"/>
    </source>
</evidence>
<gene>
    <name evidence="1" type="ORF">LTS18_005479</name>
</gene>
<organism evidence="1 2">
    <name type="scientific">Coniosporium uncinatum</name>
    <dbReference type="NCBI Taxonomy" id="93489"/>
    <lineage>
        <taxon>Eukaryota</taxon>
        <taxon>Fungi</taxon>
        <taxon>Dikarya</taxon>
        <taxon>Ascomycota</taxon>
        <taxon>Pezizomycotina</taxon>
        <taxon>Dothideomycetes</taxon>
        <taxon>Dothideomycetes incertae sedis</taxon>
        <taxon>Coniosporium</taxon>
    </lineage>
</organism>
<keyword evidence="2" id="KW-1185">Reference proteome</keyword>
<name>A0ACC3DY90_9PEZI</name>
<sequence length="181" mass="19952">MRASPVHVAVSELQKGLQGILGKRATSGHWDWKDDSKTVAGTTEQYAQAFGDFEAVATLERHGFWLNTTGRTVQICSDPMDESVIAWWSNTINQIYQRVPDMAGYLVKADSEGQPGPLTYSRTLADGANFFVNAVKPYGGIVMFCAFVYDNHLYESNWKDNRANAAVEFPEALAASSTTMS</sequence>
<accession>A0ACC3DY90</accession>
<dbReference type="EMBL" id="JAWDJW010000130">
    <property type="protein sequence ID" value="KAK3081553.1"/>
    <property type="molecule type" value="Genomic_DNA"/>
</dbReference>
<dbReference type="Proteomes" id="UP001186974">
    <property type="component" value="Unassembled WGS sequence"/>
</dbReference>
<protein>
    <submittedName>
        <fullName evidence="1">Uncharacterized protein</fullName>
    </submittedName>
</protein>
<reference evidence="1" key="1">
    <citation type="submission" date="2024-09" db="EMBL/GenBank/DDBJ databases">
        <title>Black Yeasts Isolated from many extreme environments.</title>
        <authorList>
            <person name="Coleine C."/>
            <person name="Stajich J.E."/>
            <person name="Selbmann L."/>
        </authorList>
    </citation>
    <scope>NUCLEOTIDE SEQUENCE</scope>
    <source>
        <strain evidence="1">CCFEE 5737</strain>
    </source>
</reference>